<dbReference type="PROSITE" id="PS51257">
    <property type="entry name" value="PROKAR_LIPOPROTEIN"/>
    <property type="match status" value="1"/>
</dbReference>
<name>A0ABY7LMB0_9BACT</name>
<feature type="chain" id="PRO_5045622812" evidence="1">
    <location>
        <begin position="27"/>
        <end position="130"/>
    </location>
</feature>
<sequence length="130" mass="14095">MRCLLFAPLVLLLLLVLGGCQDRADAGVPAGIAGKDWFYAHLPEEKGLLTYKLPGTFEPKAGMGIDGFRLETDGTFVRHTQGPADGPLDIPGTWQAEGAGKYRVSLRNGQPSFLLTLELLDAETLRAREN</sequence>
<keyword evidence="3" id="KW-1185">Reference proteome</keyword>
<keyword evidence="1" id="KW-0732">Signal</keyword>
<proteinExistence type="predicted"/>
<feature type="signal peptide" evidence="1">
    <location>
        <begin position="1"/>
        <end position="26"/>
    </location>
</feature>
<dbReference type="Proteomes" id="UP001211005">
    <property type="component" value="Chromosome"/>
</dbReference>
<protein>
    <submittedName>
        <fullName evidence="2">Uncharacterized protein</fullName>
    </submittedName>
</protein>
<gene>
    <name evidence="2" type="ORF">O3303_10855</name>
</gene>
<evidence type="ECO:0000313" key="3">
    <source>
        <dbReference type="Proteomes" id="UP001211005"/>
    </source>
</evidence>
<reference evidence="2 3" key="1">
    <citation type="submission" date="2022-12" db="EMBL/GenBank/DDBJ databases">
        <title>Hymenobacter canadensis sp. nov. isolated from lake water of the Cambridge Bay, Canada.</title>
        <authorList>
            <person name="Kim W.H."/>
            <person name="Lee Y.M."/>
        </authorList>
    </citation>
    <scope>NUCLEOTIDE SEQUENCE [LARGE SCALE GENOMIC DNA]</scope>
    <source>
        <strain evidence="2 3">PAMC 29467</strain>
    </source>
</reference>
<organism evidence="2 3">
    <name type="scientific">Hymenobacter canadensis</name>
    <dbReference type="NCBI Taxonomy" id="2999067"/>
    <lineage>
        <taxon>Bacteria</taxon>
        <taxon>Pseudomonadati</taxon>
        <taxon>Bacteroidota</taxon>
        <taxon>Cytophagia</taxon>
        <taxon>Cytophagales</taxon>
        <taxon>Hymenobacteraceae</taxon>
        <taxon>Hymenobacter</taxon>
    </lineage>
</organism>
<accession>A0ABY7LMB0</accession>
<dbReference type="RefSeq" id="WP_269558438.1">
    <property type="nucleotide sequence ID" value="NZ_CP114767.1"/>
</dbReference>
<dbReference type="EMBL" id="CP114767">
    <property type="protein sequence ID" value="WBA40330.1"/>
    <property type="molecule type" value="Genomic_DNA"/>
</dbReference>
<evidence type="ECO:0000313" key="2">
    <source>
        <dbReference type="EMBL" id="WBA40330.1"/>
    </source>
</evidence>
<evidence type="ECO:0000256" key="1">
    <source>
        <dbReference type="SAM" id="SignalP"/>
    </source>
</evidence>